<evidence type="ECO:0008006" key="3">
    <source>
        <dbReference type="Google" id="ProtNLM"/>
    </source>
</evidence>
<evidence type="ECO:0000313" key="1">
    <source>
        <dbReference type="EMBL" id="KMZ99278.1"/>
    </source>
</evidence>
<sequence>MKFTKNINTFLFNTSYPFLNKVLSAYKEFDKVLETNVDLDAFYETEIKDDQEKKQKYKDIFLKLLRNLEIFVNNGYKGPQLQEYCTYFYHWLYLRTKGYNADLLISIIFDEFEKKKLPRNKYICPYDSYNKQKDIFKSKDLVKLSYFKLNHESIKDILNKQEKPNYCLCQKYLEECVNTYRTVNASHCSNTQKEKNKELCSELTQFNSYYSYLTSDSTIREKIPNIYTGERELELLNCSPKGERSGLISDAASQAVSDVKTLPTALGTIAGATSVLALLYKVNAKIILNV</sequence>
<protein>
    <recommendedName>
        <fullName evidence="3">VIR protein</fullName>
    </recommendedName>
</protein>
<proteinExistence type="predicted"/>
<evidence type="ECO:0000313" key="2">
    <source>
        <dbReference type="Proteomes" id="UP000053239"/>
    </source>
</evidence>
<name>A0A0J9WDP7_PLAVI</name>
<dbReference type="Proteomes" id="UP000053239">
    <property type="component" value="Unassembled WGS sequence"/>
</dbReference>
<dbReference type="EMBL" id="KQ235419">
    <property type="protein sequence ID" value="KMZ99278.1"/>
    <property type="molecule type" value="Genomic_DNA"/>
</dbReference>
<organism evidence="1 2">
    <name type="scientific">Plasmodium vivax North Korean</name>
    <dbReference type="NCBI Taxonomy" id="1035514"/>
    <lineage>
        <taxon>Eukaryota</taxon>
        <taxon>Sar</taxon>
        <taxon>Alveolata</taxon>
        <taxon>Apicomplexa</taxon>
        <taxon>Aconoidasida</taxon>
        <taxon>Haemosporida</taxon>
        <taxon>Plasmodiidae</taxon>
        <taxon>Plasmodium</taxon>
        <taxon>Plasmodium (Plasmodium)</taxon>
    </lineage>
</organism>
<accession>A0A0J9WDP7</accession>
<dbReference type="AlphaFoldDB" id="A0A0J9WDP7"/>
<reference evidence="1 2" key="1">
    <citation type="submission" date="2011-09" db="EMBL/GenBank/DDBJ databases">
        <title>The Genome Sequence of Plasmodium vivax North Korean.</title>
        <authorList>
            <consortium name="The Broad Institute Genome Sequencing Platform"/>
            <consortium name="The Broad Institute Genome Sequencing Center for Infectious Disease"/>
            <person name="Neafsey D."/>
            <person name="Carlton J."/>
            <person name="Barnwell J."/>
            <person name="Collins W."/>
            <person name="Escalante A."/>
            <person name="Mullikin J."/>
            <person name="Saul A."/>
            <person name="Guigo R."/>
            <person name="Camara F."/>
            <person name="Young S.K."/>
            <person name="Zeng Q."/>
            <person name="Gargeya S."/>
            <person name="Fitzgerald M."/>
            <person name="Haas B."/>
            <person name="Abouelleil A."/>
            <person name="Alvarado L."/>
            <person name="Arachchi H.M."/>
            <person name="Berlin A."/>
            <person name="Brown A."/>
            <person name="Chapman S.B."/>
            <person name="Chen Z."/>
            <person name="Dunbar C."/>
            <person name="Freedman E."/>
            <person name="Gearin G."/>
            <person name="Gellesch M."/>
            <person name="Goldberg J."/>
            <person name="Griggs A."/>
            <person name="Gujja S."/>
            <person name="Heiman D."/>
            <person name="Howarth C."/>
            <person name="Larson L."/>
            <person name="Lui A."/>
            <person name="MacDonald P.J.P."/>
            <person name="Montmayeur A."/>
            <person name="Murphy C."/>
            <person name="Neiman D."/>
            <person name="Pearson M."/>
            <person name="Priest M."/>
            <person name="Roberts A."/>
            <person name="Saif S."/>
            <person name="Shea T."/>
            <person name="Shenoy N."/>
            <person name="Sisk P."/>
            <person name="Stolte C."/>
            <person name="Sykes S."/>
            <person name="Wortman J."/>
            <person name="Nusbaum C."/>
            <person name="Birren B."/>
        </authorList>
    </citation>
    <scope>NUCLEOTIDE SEQUENCE [LARGE SCALE GENOMIC DNA]</scope>
    <source>
        <strain evidence="1 2">North Korean</strain>
    </source>
</reference>
<gene>
    <name evidence="1" type="ORF">PVNG_02161</name>
</gene>